<dbReference type="OrthoDB" id="5238185at2759"/>
<gene>
    <name evidence="10" type="ORF">EIP91_005353</name>
</gene>
<keyword evidence="6" id="KW-0408">Iron</keyword>
<dbReference type="PANTHER" id="PTHR33711">
    <property type="entry name" value="DIOXYGENASE, PUTATIVE (AFU_ORTHOLOGUE AFUA_2G02910)-RELATED"/>
    <property type="match status" value="1"/>
</dbReference>
<dbReference type="Gene3D" id="2.60.130.10">
    <property type="entry name" value="Aromatic compound dioxygenase"/>
    <property type="match status" value="1"/>
</dbReference>
<evidence type="ECO:0000256" key="4">
    <source>
        <dbReference type="ARBA" id="ARBA00022964"/>
    </source>
</evidence>
<evidence type="ECO:0008006" key="12">
    <source>
        <dbReference type="Google" id="ProtNLM"/>
    </source>
</evidence>
<evidence type="ECO:0000256" key="3">
    <source>
        <dbReference type="ARBA" id="ARBA00022723"/>
    </source>
</evidence>
<dbReference type="GO" id="GO:0018576">
    <property type="term" value="F:catechol 1,2-dioxygenase activity"/>
    <property type="evidence" value="ECO:0007669"/>
    <property type="project" value="InterPro"/>
</dbReference>
<comment type="similarity">
    <text evidence="2">Belongs to the intradiol ring-cleavage dioxygenase family.</text>
</comment>
<evidence type="ECO:0000259" key="8">
    <source>
        <dbReference type="Pfam" id="PF00775"/>
    </source>
</evidence>
<reference evidence="10 11" key="1">
    <citation type="submission" date="2018-11" db="EMBL/GenBank/DDBJ databases">
        <title>Genome assembly of Steccherinum ochraceum LE-BIN_3174, the white-rot fungus of the Steccherinaceae family (The Residual Polyporoid clade, Polyporales, Basidiomycota).</title>
        <authorList>
            <person name="Fedorova T.V."/>
            <person name="Glazunova O.A."/>
            <person name="Landesman E.O."/>
            <person name="Moiseenko K.V."/>
            <person name="Psurtseva N.V."/>
            <person name="Savinova O.S."/>
            <person name="Shakhova N.V."/>
            <person name="Tyazhelova T.V."/>
            <person name="Vasina D.V."/>
        </authorList>
    </citation>
    <scope>NUCLEOTIDE SEQUENCE [LARGE SCALE GENOMIC DNA]</scope>
    <source>
        <strain evidence="10 11">LE-BIN_3174</strain>
    </source>
</reference>
<dbReference type="InterPro" id="IPR000627">
    <property type="entry name" value="Intradiol_dOase_C"/>
</dbReference>
<evidence type="ECO:0000256" key="1">
    <source>
        <dbReference type="ARBA" id="ARBA00001965"/>
    </source>
</evidence>
<feature type="domain" description="Catechol dioxygenase N-terminal" evidence="9">
    <location>
        <begin position="47"/>
        <end position="120"/>
    </location>
</feature>
<feature type="domain" description="Intradiol ring-cleavage dioxygenases" evidence="8">
    <location>
        <begin position="127"/>
        <end position="311"/>
    </location>
</feature>
<dbReference type="InterPro" id="IPR007535">
    <property type="entry name" value="Catechol_dOase_N"/>
</dbReference>
<dbReference type="EMBL" id="RWJN01000294">
    <property type="protein sequence ID" value="TCD63494.1"/>
    <property type="molecule type" value="Genomic_DNA"/>
</dbReference>
<dbReference type="AlphaFoldDB" id="A0A4R0RMG9"/>
<comment type="cofactor">
    <cofactor evidence="1">
        <name>Fe(3+)</name>
        <dbReference type="ChEBI" id="CHEBI:29034"/>
    </cofactor>
</comment>
<dbReference type="PANTHER" id="PTHR33711:SF7">
    <property type="entry name" value="INTRADIOL RING-CLEAVAGE DIOXYGENASES DOMAIN-CONTAINING PROTEIN-RELATED"/>
    <property type="match status" value="1"/>
</dbReference>
<evidence type="ECO:0000259" key="9">
    <source>
        <dbReference type="Pfam" id="PF04444"/>
    </source>
</evidence>
<dbReference type="GO" id="GO:0008199">
    <property type="term" value="F:ferric iron binding"/>
    <property type="evidence" value="ECO:0007669"/>
    <property type="project" value="InterPro"/>
</dbReference>
<comment type="caution">
    <text evidence="10">The sequence shown here is derived from an EMBL/GenBank/DDBJ whole genome shotgun (WGS) entry which is preliminary data.</text>
</comment>
<protein>
    <recommendedName>
        <fullName evidence="12">Intradiol ring-cleavage dioxygenases domain-containing protein</fullName>
    </recommendedName>
</protein>
<name>A0A4R0RMG9_9APHY</name>
<evidence type="ECO:0000256" key="7">
    <source>
        <dbReference type="SAM" id="MobiDB-lite"/>
    </source>
</evidence>
<keyword evidence="5" id="KW-0560">Oxidoreductase</keyword>
<evidence type="ECO:0000313" key="11">
    <source>
        <dbReference type="Proteomes" id="UP000292702"/>
    </source>
</evidence>
<dbReference type="InterPro" id="IPR050770">
    <property type="entry name" value="Intradiol_RC_Dioxygenase"/>
</dbReference>
<dbReference type="Pfam" id="PF04444">
    <property type="entry name" value="Dioxygenase_N"/>
    <property type="match status" value="1"/>
</dbReference>
<evidence type="ECO:0000256" key="2">
    <source>
        <dbReference type="ARBA" id="ARBA00007825"/>
    </source>
</evidence>
<dbReference type="InterPro" id="IPR015889">
    <property type="entry name" value="Intradiol_dOase_core"/>
</dbReference>
<keyword evidence="4" id="KW-0223">Dioxygenase</keyword>
<evidence type="ECO:0000256" key="5">
    <source>
        <dbReference type="ARBA" id="ARBA00023002"/>
    </source>
</evidence>
<accession>A0A4R0RMG9</accession>
<organism evidence="10 11">
    <name type="scientific">Steccherinum ochraceum</name>
    <dbReference type="NCBI Taxonomy" id="92696"/>
    <lineage>
        <taxon>Eukaryota</taxon>
        <taxon>Fungi</taxon>
        <taxon>Dikarya</taxon>
        <taxon>Basidiomycota</taxon>
        <taxon>Agaricomycotina</taxon>
        <taxon>Agaricomycetes</taxon>
        <taxon>Polyporales</taxon>
        <taxon>Steccherinaceae</taxon>
        <taxon>Steccherinum</taxon>
    </lineage>
</organism>
<feature type="region of interest" description="Disordered" evidence="7">
    <location>
        <begin position="1"/>
        <end position="20"/>
    </location>
</feature>
<dbReference type="STRING" id="92696.A0A4R0RMG9"/>
<evidence type="ECO:0000256" key="6">
    <source>
        <dbReference type="ARBA" id="ARBA00023004"/>
    </source>
</evidence>
<sequence length="335" mass="37095">MSDDATPTDHQAIPNGIQAPHHLNLPYPDKPELITSNLQKLIELVPNPRHKFVFERLISHMHEFVNETSITTEEWMNTIQFLTRVGQTCTPIRQEFILLSDVLGVSALVDSLNCPPVKGATESSVLGPFFTEDAPDVEQGGSIASEGKGKYMYVEGRVLSTDGKPVPDAVIETWETDDLGFYDTQYKGREFADCRGRLRSDKEGKYGYRAVVPICYPIPGDGPVGELLLNLGRHNMRPNHLHLMVEAPGFRKLVTALYPAGDEFLSSDAVFGVKKGLVVKLEEVNDDAEARKRGFPKGGSFKLLKFDIILSPEAEAEAARKAFAEERAQTSGRPQ</sequence>
<dbReference type="Pfam" id="PF00775">
    <property type="entry name" value="Dioxygenase_C"/>
    <property type="match status" value="1"/>
</dbReference>
<keyword evidence="3" id="KW-0479">Metal-binding</keyword>
<dbReference type="GO" id="GO:0009712">
    <property type="term" value="P:catechol-containing compound metabolic process"/>
    <property type="evidence" value="ECO:0007669"/>
    <property type="project" value="InterPro"/>
</dbReference>
<dbReference type="Proteomes" id="UP000292702">
    <property type="component" value="Unassembled WGS sequence"/>
</dbReference>
<keyword evidence="11" id="KW-1185">Reference proteome</keyword>
<proteinExistence type="inferred from homology"/>
<dbReference type="SUPFAM" id="SSF49482">
    <property type="entry name" value="Aromatic compound dioxygenase"/>
    <property type="match status" value="1"/>
</dbReference>
<evidence type="ECO:0000313" key="10">
    <source>
        <dbReference type="EMBL" id="TCD63494.1"/>
    </source>
</evidence>